<proteinExistence type="predicted"/>
<dbReference type="AlphaFoldDB" id="A0A6B0YPU6"/>
<accession>A0A6B0YPU6</accession>
<dbReference type="InterPro" id="IPR043519">
    <property type="entry name" value="NT_sf"/>
</dbReference>
<dbReference type="SUPFAM" id="SSF81301">
    <property type="entry name" value="Nucleotidyltransferase"/>
    <property type="match status" value="1"/>
</dbReference>
<sequence>MTTAQFRFINALTAKVEADPRIRAAWLSGSYGKETDDRWSDVDAHLLVHCGKFAEFQREIEAWLSRIRPLVFARLMFNGRMVNAMTDEAMRLDVWLHDVEVAEVTTGETRVLYEEVGALSWLPQPGETLTTEAASEMLRREVAEFWRCVSMMPVVVGRGEKLVGVAGNSFILLALTNVLCAASGRRRDRGVKALNGFLLPHHRQCVEEALLLQSKWPEEPVRFPLRLVSLMRDLGPDICAQWQVEYPQAMEETVLQYVTRELRSLGYGSALEELELPVDASETVVH</sequence>
<comment type="caution">
    <text evidence="1">The sequence shown here is derived from an EMBL/GenBank/DDBJ whole genome shotgun (WGS) entry which is preliminary data.</text>
</comment>
<protein>
    <recommendedName>
        <fullName evidence="2">Nucleotidyltransferase domain-containing protein</fullName>
    </recommendedName>
</protein>
<reference evidence="1" key="1">
    <citation type="submission" date="2019-09" db="EMBL/GenBank/DDBJ databases">
        <title>Characterisation of the sponge microbiome using genome-centric metagenomics.</title>
        <authorList>
            <person name="Engelberts J.P."/>
            <person name="Robbins S.J."/>
            <person name="De Goeij J.M."/>
            <person name="Aranda M."/>
            <person name="Bell S.C."/>
            <person name="Webster N.S."/>
        </authorList>
    </citation>
    <scope>NUCLEOTIDE SEQUENCE</scope>
    <source>
        <strain evidence="1">SB0664_bin_27</strain>
    </source>
</reference>
<name>A0A6B0YPU6_9CHLR</name>
<dbReference type="Gene3D" id="3.30.460.10">
    <property type="entry name" value="Beta Polymerase, domain 2"/>
    <property type="match status" value="1"/>
</dbReference>
<organism evidence="1">
    <name type="scientific">Caldilineaceae bacterium SB0664_bin_27</name>
    <dbReference type="NCBI Taxonomy" id="2605260"/>
    <lineage>
        <taxon>Bacteria</taxon>
        <taxon>Bacillati</taxon>
        <taxon>Chloroflexota</taxon>
        <taxon>Caldilineae</taxon>
        <taxon>Caldilineales</taxon>
        <taxon>Caldilineaceae</taxon>
    </lineage>
</organism>
<evidence type="ECO:0008006" key="2">
    <source>
        <dbReference type="Google" id="ProtNLM"/>
    </source>
</evidence>
<gene>
    <name evidence="1" type="ORF">F4Y42_01900</name>
</gene>
<evidence type="ECO:0000313" key="1">
    <source>
        <dbReference type="EMBL" id="MXY92181.1"/>
    </source>
</evidence>
<dbReference type="EMBL" id="VXRG01000021">
    <property type="protein sequence ID" value="MXY92181.1"/>
    <property type="molecule type" value="Genomic_DNA"/>
</dbReference>